<dbReference type="Pfam" id="PF20206">
    <property type="entry name" value="Tra1_ring"/>
    <property type="match status" value="1"/>
</dbReference>
<proteinExistence type="predicted"/>
<evidence type="ECO:0000313" key="2">
    <source>
        <dbReference type="Proteomes" id="UP000095280"/>
    </source>
</evidence>
<accession>A0A1I8FCB0</accession>
<protein>
    <submittedName>
        <fullName evidence="3">Uncharacterized protein</fullName>
    </submittedName>
</protein>
<feature type="region of interest" description="Disordered" evidence="1">
    <location>
        <begin position="268"/>
        <end position="289"/>
    </location>
</feature>
<dbReference type="WBParaSite" id="maker-unitig_28934-snap-gene-0.2-mRNA-1">
    <property type="protein sequence ID" value="maker-unitig_28934-snap-gene-0.2-mRNA-1"/>
    <property type="gene ID" value="maker-unitig_28934-snap-gene-0.2"/>
</dbReference>
<reference evidence="3" key="1">
    <citation type="submission" date="2016-11" db="UniProtKB">
        <authorList>
            <consortium name="WormBaseParasite"/>
        </authorList>
    </citation>
    <scope>IDENTIFICATION</scope>
</reference>
<evidence type="ECO:0000313" key="3">
    <source>
        <dbReference type="WBParaSite" id="maker-unitig_28934-snap-gene-0.2-mRNA-1"/>
    </source>
</evidence>
<organism evidence="2 3">
    <name type="scientific">Macrostomum lignano</name>
    <dbReference type="NCBI Taxonomy" id="282301"/>
    <lineage>
        <taxon>Eukaryota</taxon>
        <taxon>Metazoa</taxon>
        <taxon>Spiralia</taxon>
        <taxon>Lophotrochozoa</taxon>
        <taxon>Platyhelminthes</taxon>
        <taxon>Rhabditophora</taxon>
        <taxon>Macrostomorpha</taxon>
        <taxon>Macrostomida</taxon>
        <taxon>Macrostomidae</taxon>
        <taxon>Macrostomum</taxon>
    </lineage>
</organism>
<evidence type="ECO:0000256" key="1">
    <source>
        <dbReference type="SAM" id="MobiDB-lite"/>
    </source>
</evidence>
<dbReference type="Proteomes" id="UP000095280">
    <property type="component" value="Unplaced"/>
</dbReference>
<feature type="compositionally biased region" description="Basic and acidic residues" evidence="1">
    <location>
        <begin position="276"/>
        <end position="285"/>
    </location>
</feature>
<keyword evidence="2" id="KW-1185">Reference proteome</keyword>
<dbReference type="InterPro" id="IPR046805">
    <property type="entry name" value="Tra1_ring"/>
</dbReference>
<sequence>MTIYKSNSRTDSVTTRRTSVTNSPATAQLFASIMLLKATQADGNYVIVDRVITHFGKLLNRMAKETFNATATDTGAYMTENVNYFVRHCQVPIKQHAGGSGIGSSAEGALPTANEGDVEYLSNSRIRDEDIIDEFLEAVYTVYSVPYYKNQEMFGKLEQAFCMGVDSGKPAIRNKFMRVYMSEVFEGPHANSLQSRLLFIVASHPALPEARVRLAQPGRYLGGAATGAKSVSSSSGPVVKQEAGLESEFAALAESDAKLFYCDQQDSATGAPSTEADSKDDSKVADDDDITGANAAQDSLFPYEDPARLGTLLARDSQLADSLFVSTFPKLWSLITESTTSARRARRQPSADSVLTRWTCTPSSLRTFVSGVTKCPDITRTIPHPVLCYLGSQFHMWHECTLLLEHYYYGNSRVKRGAFETASSSAAVSTGSAGEFASDYEEGLLQIYSEMREEDYLAAIWSVRAPCEEMVKAVSYAQFGLFQQAVEAGEDALDRKFSNPTDAIMKDRFIEEHYLSYLRQLNRWAELPRFAQAFNCCNHRLVAECDWKLSDWRNMHSALSQLGNEYP</sequence>
<name>A0A1I8FCB0_9PLAT</name>
<feature type="region of interest" description="Disordered" evidence="1">
    <location>
        <begin position="1"/>
        <end position="21"/>
    </location>
</feature>
<dbReference type="AlphaFoldDB" id="A0A1I8FCB0"/>